<evidence type="ECO:0000313" key="6">
    <source>
        <dbReference type="EMBL" id="KAJ0185528.1"/>
    </source>
</evidence>
<keyword evidence="7" id="KW-1185">Reference proteome</keyword>
<feature type="region of interest" description="Disordered" evidence="4">
    <location>
        <begin position="633"/>
        <end position="717"/>
    </location>
</feature>
<dbReference type="InterPro" id="IPR036427">
    <property type="entry name" value="Bromodomain-like_sf"/>
</dbReference>
<dbReference type="PROSITE" id="PS50014">
    <property type="entry name" value="BROMODOMAIN_2"/>
    <property type="match status" value="1"/>
</dbReference>
<proteinExistence type="predicted"/>
<organism evidence="6 7">
    <name type="scientific">Lactuca sativa</name>
    <name type="common">Garden lettuce</name>
    <dbReference type="NCBI Taxonomy" id="4236"/>
    <lineage>
        <taxon>Eukaryota</taxon>
        <taxon>Viridiplantae</taxon>
        <taxon>Streptophyta</taxon>
        <taxon>Embryophyta</taxon>
        <taxon>Tracheophyta</taxon>
        <taxon>Spermatophyta</taxon>
        <taxon>Magnoliopsida</taxon>
        <taxon>eudicotyledons</taxon>
        <taxon>Gunneridae</taxon>
        <taxon>Pentapetalae</taxon>
        <taxon>asterids</taxon>
        <taxon>campanulids</taxon>
        <taxon>Asterales</taxon>
        <taxon>Asteraceae</taxon>
        <taxon>Cichorioideae</taxon>
        <taxon>Cichorieae</taxon>
        <taxon>Lactucinae</taxon>
        <taxon>Lactuca</taxon>
    </lineage>
</organism>
<dbReference type="InterPro" id="IPR004252">
    <property type="entry name" value="Probable_transposase_24"/>
</dbReference>
<keyword evidence="1 2" id="KW-0103">Bromodomain</keyword>
<evidence type="ECO:0000256" key="2">
    <source>
        <dbReference type="PROSITE-ProRule" id="PRU00035"/>
    </source>
</evidence>
<feature type="region of interest" description="Disordered" evidence="4">
    <location>
        <begin position="284"/>
        <end position="325"/>
    </location>
</feature>
<evidence type="ECO:0000313" key="7">
    <source>
        <dbReference type="Proteomes" id="UP000235145"/>
    </source>
</evidence>
<evidence type="ECO:0000259" key="5">
    <source>
        <dbReference type="PROSITE" id="PS50014"/>
    </source>
</evidence>
<dbReference type="Pfam" id="PF03004">
    <property type="entry name" value="Transposase_24"/>
    <property type="match status" value="1"/>
</dbReference>
<evidence type="ECO:0000256" key="4">
    <source>
        <dbReference type="SAM" id="MobiDB-lite"/>
    </source>
</evidence>
<protein>
    <recommendedName>
        <fullName evidence="5">Bromo domain-containing protein</fullName>
    </recommendedName>
</protein>
<feature type="compositionally biased region" description="Basic residues" evidence="4">
    <location>
        <begin position="708"/>
        <end position="717"/>
    </location>
</feature>
<dbReference type="AlphaFoldDB" id="A0A9R1UED5"/>
<keyword evidence="3" id="KW-0175">Coiled coil</keyword>
<feature type="compositionally biased region" description="Low complexity" evidence="4">
    <location>
        <begin position="295"/>
        <end position="308"/>
    </location>
</feature>
<feature type="domain" description="Bromo" evidence="5">
    <location>
        <begin position="158"/>
        <end position="231"/>
    </location>
</feature>
<dbReference type="PANTHER" id="PTHR47809">
    <property type="entry name" value="DNA-BINDING BROMODOMAIN-CONTAINING PROTEIN"/>
    <property type="match status" value="1"/>
</dbReference>
<name>A0A9R1UED5_LACSA</name>
<dbReference type="InterPro" id="IPR001487">
    <property type="entry name" value="Bromodomain"/>
</dbReference>
<feature type="compositionally biased region" description="Basic and acidic residues" evidence="4">
    <location>
        <begin position="123"/>
        <end position="134"/>
    </location>
</feature>
<feature type="region of interest" description="Disordered" evidence="4">
    <location>
        <begin position="114"/>
        <end position="141"/>
    </location>
</feature>
<reference evidence="6 7" key="1">
    <citation type="journal article" date="2017" name="Nat. Commun.">
        <title>Genome assembly with in vitro proximity ligation data and whole-genome triplication in lettuce.</title>
        <authorList>
            <person name="Reyes-Chin-Wo S."/>
            <person name="Wang Z."/>
            <person name="Yang X."/>
            <person name="Kozik A."/>
            <person name="Arikit S."/>
            <person name="Song C."/>
            <person name="Xia L."/>
            <person name="Froenicke L."/>
            <person name="Lavelle D.O."/>
            <person name="Truco M.J."/>
            <person name="Xia R."/>
            <person name="Zhu S."/>
            <person name="Xu C."/>
            <person name="Xu H."/>
            <person name="Xu X."/>
            <person name="Cox K."/>
            <person name="Korf I."/>
            <person name="Meyers B.C."/>
            <person name="Michelmore R.W."/>
        </authorList>
    </citation>
    <scope>NUCLEOTIDE SEQUENCE [LARGE SCALE GENOMIC DNA]</scope>
    <source>
        <strain evidence="7">cv. Salinas</strain>
        <tissue evidence="6">Seedlings</tissue>
    </source>
</reference>
<feature type="compositionally biased region" description="Polar residues" evidence="4">
    <location>
        <begin position="695"/>
        <end position="704"/>
    </location>
</feature>
<dbReference type="Proteomes" id="UP000235145">
    <property type="component" value="Unassembled WGS sequence"/>
</dbReference>
<dbReference type="InterPro" id="IPR018359">
    <property type="entry name" value="Bromodomain_CS"/>
</dbReference>
<feature type="compositionally biased region" description="Polar residues" evidence="4">
    <location>
        <begin position="284"/>
        <end position="294"/>
    </location>
</feature>
<feature type="region of interest" description="Disordered" evidence="4">
    <location>
        <begin position="569"/>
        <end position="589"/>
    </location>
</feature>
<sequence length="717" mass="80335">MKRKRAYLSAKNKTPVVKKTLQNTVALVAESHVMNNESEEPDDATPLCMVTVNPSTSTTIKRGRQADSEIGKSGYGEMLSHPNALSQIIAGVIKEITKDAGGLTNLSRSLVGNSISNGQTKQPHADMDHEENQSQHHQNPGYKQEELNAALKVIKRTMKLNAAEPFNKPVDPISLGIPDYFDIIKTPMDFGTICNNLENGVKYMNSGDVFKDVEYIWSNCVEYNKKGDVILELMKRVKTYFMKYWKAAKLQIEQTAPVVESWVLRHKKEEKDNPQTSVANNSAHLQQKEAGQTGQPQQSSNLPQSSSSTEQDEPNPDSVITPKKHRGPTRCLALFNTMERIKITTNELGQPVGPGAAQLTTFVGVIARDVNFAPLTYNWKKIPPENKENMWQKVLSKFDIDPSCRRWVLLSIRNKWRTFKSRLKANHYDVHETDEDRLADRDQRVPPDQWSALVSQWSSEKSQSISAKLKATCARIKFRHTAGPKSYARIREEERAKRPDGQEPSQAELFILTRTRKNGKPVNEATAAVISQLYEETSCNKDIGEDDAYNRVMKPYKNGGLSLYGLGGTPSSRSCTAGPTPTPTPTPTRGEALKLVEEKDAEIVDLKKRLSSVEQTCSQMAAQVAELVSMINHNNNRNHPPPREYVDGDSVPVDDDDDELPPHQLEPTHEVPKKQTRGRKKRSELNPQVPAKQSEPPTSTSNPQLPAKKTRGRPKKR</sequence>
<dbReference type="PANTHER" id="PTHR47809:SF3">
    <property type="entry name" value="CHROMATIN REMODELER BROMODOMAIN FAMILY"/>
    <property type="match status" value="1"/>
</dbReference>
<evidence type="ECO:0000256" key="1">
    <source>
        <dbReference type="ARBA" id="ARBA00023117"/>
    </source>
</evidence>
<dbReference type="Gene3D" id="1.20.920.10">
    <property type="entry name" value="Bromodomain-like"/>
    <property type="match status" value="1"/>
</dbReference>
<dbReference type="PROSITE" id="PS00633">
    <property type="entry name" value="BROMODOMAIN_1"/>
    <property type="match status" value="1"/>
</dbReference>
<evidence type="ECO:0000256" key="3">
    <source>
        <dbReference type="SAM" id="Coils"/>
    </source>
</evidence>
<dbReference type="SUPFAM" id="SSF47370">
    <property type="entry name" value="Bromodomain"/>
    <property type="match status" value="1"/>
</dbReference>
<dbReference type="SMART" id="SM00297">
    <property type="entry name" value="BROMO"/>
    <property type="match status" value="1"/>
</dbReference>
<dbReference type="Pfam" id="PF00439">
    <property type="entry name" value="Bromodomain"/>
    <property type="match status" value="1"/>
</dbReference>
<comment type="caution">
    <text evidence="6">The sequence shown here is derived from an EMBL/GenBank/DDBJ whole genome shotgun (WGS) entry which is preliminary data.</text>
</comment>
<accession>A0A9R1UED5</accession>
<dbReference type="PRINTS" id="PR00503">
    <property type="entry name" value="BROMODOMAIN"/>
</dbReference>
<dbReference type="EMBL" id="NBSK02000009">
    <property type="protein sequence ID" value="KAJ0185528.1"/>
    <property type="molecule type" value="Genomic_DNA"/>
</dbReference>
<gene>
    <name evidence="6" type="ORF">LSAT_V11C900504550</name>
</gene>
<feature type="coiled-coil region" evidence="3">
    <location>
        <begin position="596"/>
        <end position="623"/>
    </location>
</feature>